<feature type="transmembrane region" description="Helical" evidence="1">
    <location>
        <begin position="7"/>
        <end position="31"/>
    </location>
</feature>
<dbReference type="PANTHER" id="PTHR12277">
    <property type="entry name" value="ALPHA/BETA HYDROLASE DOMAIN-CONTAINING PROTEIN"/>
    <property type="match status" value="1"/>
</dbReference>
<dbReference type="GO" id="GO:0016787">
    <property type="term" value="F:hydrolase activity"/>
    <property type="evidence" value="ECO:0007669"/>
    <property type="project" value="UniProtKB-KW"/>
</dbReference>
<keyword evidence="1" id="KW-0812">Transmembrane</keyword>
<evidence type="ECO:0000259" key="2">
    <source>
        <dbReference type="Pfam" id="PF12146"/>
    </source>
</evidence>
<dbReference type="InterPro" id="IPR022742">
    <property type="entry name" value="Hydrolase_4"/>
</dbReference>
<reference evidence="4 6" key="2">
    <citation type="submission" date="2016-11" db="EMBL/GenBank/DDBJ databases">
        <title>Whole genomes of Flavobacteriaceae.</title>
        <authorList>
            <person name="Stine C."/>
            <person name="Li C."/>
            <person name="Tadesse D."/>
        </authorList>
    </citation>
    <scope>NUCLEOTIDE SEQUENCE [LARGE SCALE GENOMIC DNA]</scope>
    <source>
        <strain evidence="4 6">ATCC 29551</strain>
    </source>
</reference>
<evidence type="ECO:0000313" key="4">
    <source>
        <dbReference type="EMBL" id="OXA88880.1"/>
    </source>
</evidence>
<evidence type="ECO:0000313" key="3">
    <source>
        <dbReference type="EMBL" id="KFF15947.1"/>
    </source>
</evidence>
<evidence type="ECO:0000313" key="5">
    <source>
        <dbReference type="Proteomes" id="UP000028712"/>
    </source>
</evidence>
<dbReference type="eggNOG" id="COG1073">
    <property type="taxonomic scope" value="Bacteria"/>
</dbReference>
<comment type="caution">
    <text evidence="3">The sequence shown here is derived from an EMBL/GenBank/DDBJ whole genome shotgun (WGS) entry which is preliminary data.</text>
</comment>
<dbReference type="OrthoDB" id="9777090at2"/>
<dbReference type="InterPro" id="IPR029058">
    <property type="entry name" value="AB_hydrolase_fold"/>
</dbReference>
<dbReference type="EMBL" id="JPRM01000017">
    <property type="protein sequence ID" value="KFF15947.1"/>
    <property type="molecule type" value="Genomic_DNA"/>
</dbReference>
<reference evidence="3 5" key="1">
    <citation type="submission" date="2014-07" db="EMBL/GenBank/DDBJ databases">
        <title>Genome of Flavobacterium hydatis DSM 2063.</title>
        <authorList>
            <person name="Pipes S.E."/>
            <person name="Stropko S.J."/>
            <person name="Newman J.D."/>
        </authorList>
    </citation>
    <scope>NUCLEOTIDE SEQUENCE [LARGE SCALE GENOMIC DNA]</scope>
    <source>
        <strain evidence="3 5">DSM 2063</strain>
    </source>
</reference>
<dbReference type="PANTHER" id="PTHR12277:SF81">
    <property type="entry name" value="PROTEIN ABHD13"/>
    <property type="match status" value="1"/>
</dbReference>
<dbReference type="Proteomes" id="UP000028712">
    <property type="component" value="Unassembled WGS sequence"/>
</dbReference>
<dbReference type="SUPFAM" id="SSF53474">
    <property type="entry name" value="alpha/beta-Hydrolases"/>
    <property type="match status" value="1"/>
</dbReference>
<keyword evidence="1" id="KW-1133">Transmembrane helix</keyword>
<keyword evidence="1" id="KW-0472">Membrane</keyword>
<dbReference type="RefSeq" id="WP_051885721.1">
    <property type="nucleotide sequence ID" value="NZ_JBEWQG010000002.1"/>
</dbReference>
<feature type="domain" description="Serine aminopeptidase S33" evidence="2">
    <location>
        <begin position="77"/>
        <end position="186"/>
    </location>
</feature>
<dbReference type="Gene3D" id="3.40.50.1820">
    <property type="entry name" value="alpha/beta hydrolase"/>
    <property type="match status" value="1"/>
</dbReference>
<keyword evidence="6" id="KW-1185">Reference proteome</keyword>
<organism evidence="3 5">
    <name type="scientific">Flavobacterium hydatis</name>
    <name type="common">Cytophaga aquatilis</name>
    <dbReference type="NCBI Taxonomy" id="991"/>
    <lineage>
        <taxon>Bacteria</taxon>
        <taxon>Pseudomonadati</taxon>
        <taxon>Bacteroidota</taxon>
        <taxon>Flavobacteriia</taxon>
        <taxon>Flavobacteriales</taxon>
        <taxon>Flavobacteriaceae</taxon>
        <taxon>Flavobacterium</taxon>
    </lineage>
</organism>
<proteinExistence type="predicted"/>
<dbReference type="STRING" id="991.IW20_12615"/>
<accession>A0A086AGY3</accession>
<sequence length="272" mass="31190">MEIFKTLKFLVIIVLGLLFIVYLSVVSYIYFNQAGMVFQNSKLPDNFKFEYHQNFEELNIRSFDGVNLNGLLFKAENPKGLIFYLHGNAGTLDTWGSIASVYTSLGYDIFILDYRSFGKSEGKIDDETQLNKDISIVYKKLCERYNENKIIITGYSIGSGLATILASNNKPKALILQAPYYSFTELAGTKVPFFPDFMKKFNFETHDYFSKIKAPIYIFHGDQDQLIPFSNSVRLSKLLKSNGYLYVLKGQNHTGINENEDFQNQLKIILLK</sequence>
<dbReference type="EMBL" id="MUGY01000032">
    <property type="protein sequence ID" value="OXA88880.1"/>
    <property type="molecule type" value="Genomic_DNA"/>
</dbReference>
<protein>
    <submittedName>
        <fullName evidence="3 4">Hydrolase</fullName>
    </submittedName>
</protein>
<keyword evidence="3" id="KW-0378">Hydrolase</keyword>
<dbReference type="Proteomes" id="UP000198424">
    <property type="component" value="Unassembled WGS sequence"/>
</dbReference>
<name>A0A086AGY3_FLAHY</name>
<dbReference type="Pfam" id="PF12146">
    <property type="entry name" value="Hydrolase_4"/>
    <property type="match status" value="1"/>
</dbReference>
<evidence type="ECO:0000313" key="6">
    <source>
        <dbReference type="Proteomes" id="UP000198424"/>
    </source>
</evidence>
<gene>
    <name evidence="4" type="ORF">B0A62_21855</name>
    <name evidence="3" type="ORF">IW20_12615</name>
</gene>
<dbReference type="AlphaFoldDB" id="A0A086AGY3"/>
<evidence type="ECO:0000256" key="1">
    <source>
        <dbReference type="SAM" id="Phobius"/>
    </source>
</evidence>